<keyword evidence="3" id="KW-1185">Reference proteome</keyword>
<dbReference type="EMBL" id="BMKB01000001">
    <property type="protein sequence ID" value="GGA35599.1"/>
    <property type="molecule type" value="Genomic_DNA"/>
</dbReference>
<reference evidence="2 3" key="1">
    <citation type="journal article" date="2014" name="Int. J. Syst. Evol. Microbiol.">
        <title>Complete genome sequence of Corynebacterium casei LMG S-19264T (=DSM 44701T), isolated from a smear-ripened cheese.</title>
        <authorList>
            <consortium name="US DOE Joint Genome Institute (JGI-PGF)"/>
            <person name="Walter F."/>
            <person name="Albersmeier A."/>
            <person name="Kalinowski J."/>
            <person name="Ruckert C."/>
        </authorList>
    </citation>
    <scope>NUCLEOTIDE SEQUENCE [LARGE SCALE GENOMIC DNA]</scope>
    <source>
        <strain evidence="2 3">CGMCC 1.15896</strain>
    </source>
</reference>
<organism evidence="2 3">
    <name type="scientific">Pelagibacterium lentulum</name>
    <dbReference type="NCBI Taxonomy" id="2029865"/>
    <lineage>
        <taxon>Bacteria</taxon>
        <taxon>Pseudomonadati</taxon>
        <taxon>Pseudomonadota</taxon>
        <taxon>Alphaproteobacteria</taxon>
        <taxon>Hyphomicrobiales</taxon>
        <taxon>Devosiaceae</taxon>
        <taxon>Pelagibacterium</taxon>
    </lineage>
</organism>
<dbReference type="AlphaFoldDB" id="A0A916R5N6"/>
<evidence type="ECO:0000313" key="3">
    <source>
        <dbReference type="Proteomes" id="UP000596977"/>
    </source>
</evidence>
<protein>
    <submittedName>
        <fullName evidence="2">ABC transporter substrate-binding protein</fullName>
    </submittedName>
</protein>
<dbReference type="GO" id="GO:0043190">
    <property type="term" value="C:ATP-binding cassette (ABC) transporter complex"/>
    <property type="evidence" value="ECO:0007669"/>
    <property type="project" value="InterPro"/>
</dbReference>
<gene>
    <name evidence="2" type="ORF">GCM10011499_01160</name>
</gene>
<accession>A0A916R5N6</accession>
<feature type="domain" description="ABC-type glycine betaine transport system substrate-binding" evidence="1">
    <location>
        <begin position="30"/>
        <end position="306"/>
    </location>
</feature>
<comment type="caution">
    <text evidence="2">The sequence shown here is derived from an EMBL/GenBank/DDBJ whole genome shotgun (WGS) entry which is preliminary data.</text>
</comment>
<dbReference type="RefSeq" id="WP_164734962.1">
    <property type="nucleotide sequence ID" value="NZ_BMKB01000001.1"/>
</dbReference>
<sequence>MQVLEPMQSFEEVSVEADKPVNVCAPDEFTIAQMAWPSAAILANIHAIILTEHFDCPTRLVTGDPSGTISSMTTTGRPAVAPELWVSRVPDLWNGALRAQSVRAAGPVFSEQNLEGWFIPSYVRDNHPGLVAAEDLDDYWRVFAPEGGERGVLVSCPPDWACALLNRNLLTGYGIDNRFEVTEPADRFTLDRMIADAASQRAPILVYYWQPNGLIDRFDLIALDMGPFDHGNAQCIALANCVPFGPSSFAADTVVIGLAEWVFADAPQIAGYFARAVFPLDEMNRLLALQAENDWDAEQAARHFVDSHEGIWREWVGQAQ</sequence>
<evidence type="ECO:0000259" key="1">
    <source>
        <dbReference type="Pfam" id="PF04069"/>
    </source>
</evidence>
<evidence type="ECO:0000313" key="2">
    <source>
        <dbReference type="EMBL" id="GGA35599.1"/>
    </source>
</evidence>
<dbReference type="SUPFAM" id="SSF53850">
    <property type="entry name" value="Periplasmic binding protein-like II"/>
    <property type="match status" value="1"/>
</dbReference>
<dbReference type="InterPro" id="IPR007210">
    <property type="entry name" value="ABC_Gly_betaine_transp_sub-bd"/>
</dbReference>
<name>A0A916R5N6_9HYPH</name>
<dbReference type="Pfam" id="PF04069">
    <property type="entry name" value="OpuAC"/>
    <property type="match status" value="1"/>
</dbReference>
<proteinExistence type="predicted"/>
<dbReference type="Gene3D" id="3.40.190.100">
    <property type="entry name" value="Glycine betaine-binding periplasmic protein, domain 2"/>
    <property type="match status" value="1"/>
</dbReference>
<dbReference type="Proteomes" id="UP000596977">
    <property type="component" value="Unassembled WGS sequence"/>
</dbReference>
<dbReference type="GO" id="GO:0022857">
    <property type="term" value="F:transmembrane transporter activity"/>
    <property type="evidence" value="ECO:0007669"/>
    <property type="project" value="InterPro"/>
</dbReference>